<feature type="domain" description="Calcineurin-like phosphoesterase" evidence="5">
    <location>
        <begin position="2"/>
        <end position="194"/>
    </location>
</feature>
<evidence type="ECO:0000256" key="1">
    <source>
        <dbReference type="ARBA" id="ARBA00022723"/>
    </source>
</evidence>
<keyword evidence="7" id="KW-1185">Reference proteome</keyword>
<dbReference type="Gene3D" id="3.60.21.10">
    <property type="match status" value="1"/>
</dbReference>
<proteinExistence type="inferred from homology"/>
<dbReference type="Proteomes" id="UP000831327">
    <property type="component" value="Chromosome"/>
</dbReference>
<evidence type="ECO:0000259" key="5">
    <source>
        <dbReference type="Pfam" id="PF00149"/>
    </source>
</evidence>
<accession>A0ABN6P7Q2</accession>
<dbReference type="RefSeq" id="WP_244408981.1">
    <property type="nucleotide sequence ID" value="NZ_AP025637.1"/>
</dbReference>
<evidence type="ECO:0000256" key="4">
    <source>
        <dbReference type="ARBA" id="ARBA00025742"/>
    </source>
</evidence>
<comment type="similarity">
    <text evidence="4">Belongs to the cyclic nucleotide phosphodiesterase class-III family.</text>
</comment>
<gene>
    <name evidence="6" type="ORF">Rmf_47430</name>
</gene>
<dbReference type="InterPro" id="IPR004843">
    <property type="entry name" value="Calcineurin-like_PHP"/>
</dbReference>
<dbReference type="PANTHER" id="PTHR42988:SF2">
    <property type="entry name" value="CYCLIC NUCLEOTIDE PHOSPHODIESTERASE CBUA0032-RELATED"/>
    <property type="match status" value="1"/>
</dbReference>
<evidence type="ECO:0000256" key="3">
    <source>
        <dbReference type="ARBA" id="ARBA00023004"/>
    </source>
</evidence>
<evidence type="ECO:0000313" key="6">
    <source>
        <dbReference type="EMBL" id="BDG74814.1"/>
    </source>
</evidence>
<organism evidence="6 7">
    <name type="scientific">Roseomonas fluvialis</name>
    <dbReference type="NCBI Taxonomy" id="1750527"/>
    <lineage>
        <taxon>Bacteria</taxon>
        <taxon>Pseudomonadati</taxon>
        <taxon>Pseudomonadota</taxon>
        <taxon>Alphaproteobacteria</taxon>
        <taxon>Acetobacterales</taxon>
        <taxon>Roseomonadaceae</taxon>
        <taxon>Roseomonas</taxon>
    </lineage>
</organism>
<dbReference type="Pfam" id="PF00149">
    <property type="entry name" value="Metallophos"/>
    <property type="match status" value="1"/>
</dbReference>
<reference evidence="6 7" key="1">
    <citation type="journal article" date="2016" name="Microbes Environ.">
        <title>Phylogenetically diverse aerobic anoxygenic phototrophic bacteria isolated from epilithic biofilms in Tama river, Japan.</title>
        <authorList>
            <person name="Hirose S."/>
            <person name="Matsuura K."/>
            <person name="Haruta S."/>
        </authorList>
    </citation>
    <scope>NUCLEOTIDE SEQUENCE [LARGE SCALE GENOMIC DNA]</scope>
    <source>
        <strain evidence="6 7">S08</strain>
    </source>
</reference>
<sequence>MIRIAHLSDLHFGAHIPGLVEPLLADIARFAPDAIAISGDLTQRAQPEEFAQAAAFLAALPAPCVAVPGNHDIPGGAVLERLADPRRRWRRFIGAETEPMLLLPGAALVGLDTVRRVQPRLDWSAGGVSSRRRARLAARLAACAGRSIVVVAHHPLRHPAAIPGRSAPIGGEAALAMLADAGVAAVLSGHLHRPGRIPGPPEIVLTGSSLSHRTRGLPNSWTLVELDGGALRVNAREDSGDGWRAA</sequence>
<dbReference type="PANTHER" id="PTHR42988">
    <property type="entry name" value="PHOSPHOHYDROLASE"/>
    <property type="match status" value="1"/>
</dbReference>
<dbReference type="InterPro" id="IPR050884">
    <property type="entry name" value="CNP_phosphodiesterase-III"/>
</dbReference>
<evidence type="ECO:0000256" key="2">
    <source>
        <dbReference type="ARBA" id="ARBA00022801"/>
    </source>
</evidence>
<keyword evidence="1" id="KW-0479">Metal-binding</keyword>
<evidence type="ECO:0000313" key="7">
    <source>
        <dbReference type="Proteomes" id="UP000831327"/>
    </source>
</evidence>
<dbReference type="InterPro" id="IPR029052">
    <property type="entry name" value="Metallo-depent_PP-like"/>
</dbReference>
<name>A0ABN6P7Q2_9PROT</name>
<dbReference type="EMBL" id="AP025637">
    <property type="protein sequence ID" value="BDG74814.1"/>
    <property type="molecule type" value="Genomic_DNA"/>
</dbReference>
<keyword evidence="3" id="KW-0408">Iron</keyword>
<keyword evidence="2" id="KW-0378">Hydrolase</keyword>
<dbReference type="SUPFAM" id="SSF56300">
    <property type="entry name" value="Metallo-dependent phosphatases"/>
    <property type="match status" value="1"/>
</dbReference>
<protein>
    <submittedName>
        <fullName evidence="6">Phosphodiesterase</fullName>
    </submittedName>
</protein>